<dbReference type="InterPro" id="IPR001173">
    <property type="entry name" value="Glyco_trans_2-like"/>
</dbReference>
<feature type="domain" description="Glycosyltransferase 2-like" evidence="7">
    <location>
        <begin position="8"/>
        <end position="56"/>
    </location>
</feature>
<dbReference type="PANTHER" id="PTHR48090:SF1">
    <property type="entry name" value="PROPHAGE BACTOPRENOL GLUCOSYL TRANSFERASE HOMOLOG"/>
    <property type="match status" value="1"/>
</dbReference>
<keyword evidence="3 8" id="KW-0808">Transferase</keyword>
<sequence length="56" mass="6752">MTRHIQYSVVVPVYNEELVIHETYQRLKEVMDQTKENYELLFVNDGSKDHSIEILR</sequence>
<dbReference type="Gene3D" id="3.90.550.10">
    <property type="entry name" value="Spore Coat Polysaccharide Biosynthesis Protein SpsA, Chain A"/>
    <property type="match status" value="1"/>
</dbReference>
<proteinExistence type="predicted"/>
<gene>
    <name evidence="8" type="ORF">MOC45_21325</name>
</gene>
<evidence type="ECO:0000256" key="4">
    <source>
        <dbReference type="ARBA" id="ARBA00022692"/>
    </source>
</evidence>
<name>A0A9Q4DT37_BACSC</name>
<dbReference type="GO" id="GO:0005886">
    <property type="term" value="C:plasma membrane"/>
    <property type="evidence" value="ECO:0007669"/>
    <property type="project" value="TreeGrafter"/>
</dbReference>
<evidence type="ECO:0000256" key="1">
    <source>
        <dbReference type="ARBA" id="ARBA00004141"/>
    </source>
</evidence>
<accession>A0A9Q4DT37</accession>
<dbReference type="Pfam" id="PF00535">
    <property type="entry name" value="Glycos_transf_2"/>
    <property type="match status" value="1"/>
</dbReference>
<dbReference type="GO" id="GO:0016757">
    <property type="term" value="F:glycosyltransferase activity"/>
    <property type="evidence" value="ECO:0007669"/>
    <property type="project" value="UniProtKB-KW"/>
</dbReference>
<reference evidence="8" key="1">
    <citation type="submission" date="2022-02" db="EMBL/GenBank/DDBJ databases">
        <title>Crop Bioprotection Bacillus Genome Sequencing.</title>
        <authorList>
            <person name="Dunlap C."/>
        </authorList>
    </citation>
    <scope>NUCLEOTIDE SEQUENCE</scope>
    <source>
        <strain evidence="8">M18B4</strain>
    </source>
</reference>
<organism evidence="8 9">
    <name type="scientific">Bacillus spizizenii</name>
    <name type="common">Bacillus subtilis subsp. spizizenii</name>
    <dbReference type="NCBI Taxonomy" id="96241"/>
    <lineage>
        <taxon>Bacteria</taxon>
        <taxon>Bacillati</taxon>
        <taxon>Bacillota</taxon>
        <taxon>Bacilli</taxon>
        <taxon>Bacillales</taxon>
        <taxon>Bacillaceae</taxon>
        <taxon>Bacillus</taxon>
    </lineage>
</organism>
<protein>
    <submittedName>
        <fullName evidence="8">Glycosyltransferase</fullName>
        <ecNumber evidence="8">2.4.-.-</ecNumber>
    </submittedName>
</protein>
<dbReference type="PANTHER" id="PTHR48090">
    <property type="entry name" value="UNDECAPRENYL-PHOSPHATE 4-DEOXY-4-FORMAMIDO-L-ARABINOSE TRANSFERASE-RELATED"/>
    <property type="match status" value="1"/>
</dbReference>
<dbReference type="EC" id="2.4.-.-" evidence="8"/>
<keyword evidence="5" id="KW-1133">Transmembrane helix</keyword>
<evidence type="ECO:0000259" key="7">
    <source>
        <dbReference type="Pfam" id="PF00535"/>
    </source>
</evidence>
<dbReference type="AlphaFoldDB" id="A0A9Q4DT37"/>
<keyword evidence="6" id="KW-0472">Membrane</keyword>
<dbReference type="Proteomes" id="UP001070352">
    <property type="component" value="Unassembled WGS sequence"/>
</dbReference>
<keyword evidence="4" id="KW-0812">Transmembrane</keyword>
<dbReference type="InterPro" id="IPR029044">
    <property type="entry name" value="Nucleotide-diphossugar_trans"/>
</dbReference>
<evidence type="ECO:0000256" key="2">
    <source>
        <dbReference type="ARBA" id="ARBA00022676"/>
    </source>
</evidence>
<comment type="subcellular location">
    <subcellularLocation>
        <location evidence="1">Membrane</location>
        <topology evidence="1">Multi-pass membrane protein</topology>
    </subcellularLocation>
</comment>
<evidence type="ECO:0000313" key="8">
    <source>
        <dbReference type="EMBL" id="MCY8123086.1"/>
    </source>
</evidence>
<dbReference type="EMBL" id="JALANJ010000054">
    <property type="protein sequence ID" value="MCY8123086.1"/>
    <property type="molecule type" value="Genomic_DNA"/>
</dbReference>
<feature type="non-terminal residue" evidence="8">
    <location>
        <position position="56"/>
    </location>
</feature>
<evidence type="ECO:0000313" key="9">
    <source>
        <dbReference type="Proteomes" id="UP001070352"/>
    </source>
</evidence>
<dbReference type="SUPFAM" id="SSF53448">
    <property type="entry name" value="Nucleotide-diphospho-sugar transferases"/>
    <property type="match status" value="1"/>
</dbReference>
<dbReference type="InterPro" id="IPR050256">
    <property type="entry name" value="Glycosyltransferase_2"/>
</dbReference>
<keyword evidence="2 8" id="KW-0328">Glycosyltransferase</keyword>
<evidence type="ECO:0000256" key="5">
    <source>
        <dbReference type="ARBA" id="ARBA00022989"/>
    </source>
</evidence>
<evidence type="ECO:0000256" key="3">
    <source>
        <dbReference type="ARBA" id="ARBA00022679"/>
    </source>
</evidence>
<comment type="caution">
    <text evidence="8">The sequence shown here is derived from an EMBL/GenBank/DDBJ whole genome shotgun (WGS) entry which is preliminary data.</text>
</comment>
<evidence type="ECO:0000256" key="6">
    <source>
        <dbReference type="ARBA" id="ARBA00023136"/>
    </source>
</evidence>